<name>A0A1M4WNJ4_9BACL</name>
<dbReference type="RefSeq" id="WP_073154380.1">
    <property type="nucleotide sequence ID" value="NZ_FQVL01000003.1"/>
</dbReference>
<evidence type="ECO:0000313" key="1">
    <source>
        <dbReference type="EMBL" id="SHE82806.1"/>
    </source>
</evidence>
<evidence type="ECO:0000313" key="2">
    <source>
        <dbReference type="Proteomes" id="UP000184476"/>
    </source>
</evidence>
<keyword evidence="2" id="KW-1185">Reference proteome</keyword>
<evidence type="ECO:0008006" key="3">
    <source>
        <dbReference type="Google" id="ProtNLM"/>
    </source>
</evidence>
<dbReference type="AlphaFoldDB" id="A0A1M4WNJ4"/>
<organism evidence="1 2">
    <name type="scientific">Seinonella peptonophila</name>
    <dbReference type="NCBI Taxonomy" id="112248"/>
    <lineage>
        <taxon>Bacteria</taxon>
        <taxon>Bacillati</taxon>
        <taxon>Bacillota</taxon>
        <taxon>Bacilli</taxon>
        <taxon>Bacillales</taxon>
        <taxon>Thermoactinomycetaceae</taxon>
        <taxon>Seinonella</taxon>
    </lineage>
</organism>
<proteinExistence type="predicted"/>
<accession>A0A1M4WNJ4</accession>
<dbReference type="Gene3D" id="3.30.70.100">
    <property type="match status" value="1"/>
</dbReference>
<reference evidence="1 2" key="1">
    <citation type="submission" date="2016-11" db="EMBL/GenBank/DDBJ databases">
        <authorList>
            <person name="Jaros S."/>
            <person name="Januszkiewicz K."/>
            <person name="Wedrychowicz H."/>
        </authorList>
    </citation>
    <scope>NUCLEOTIDE SEQUENCE [LARGE SCALE GENOMIC DNA]</scope>
    <source>
        <strain evidence="1 2">DSM 44666</strain>
    </source>
</reference>
<dbReference type="Proteomes" id="UP000184476">
    <property type="component" value="Unassembled WGS sequence"/>
</dbReference>
<dbReference type="EMBL" id="FQVL01000003">
    <property type="protein sequence ID" value="SHE82806.1"/>
    <property type="molecule type" value="Genomic_DNA"/>
</dbReference>
<protein>
    <recommendedName>
        <fullName evidence="3">EthD domain-containing protein</fullName>
    </recommendedName>
</protein>
<dbReference type="OrthoDB" id="5294870at2"/>
<gene>
    <name evidence="1" type="ORF">SAMN05444392_103304</name>
</gene>
<sequence length="116" mass="13548">MVKSVIIFQKIIDLPMFEEFLVKQIMPEFFKASHLRRIQITKFNPTGSGTPENLLPIQVILDLYWESIDDMQFFVESSAGSKVSNLVMNNQYSEAGAFMCKESYFIPKRRSDIEQW</sequence>